<keyword evidence="4" id="KW-0223">Dioxygenase</keyword>
<dbReference type="Proteomes" id="UP000559256">
    <property type="component" value="Unassembled WGS sequence"/>
</dbReference>
<keyword evidence="10" id="KW-1185">Reference proteome</keyword>
<name>A0A8H5GZP0_9AGAR</name>
<organism evidence="9 10">
    <name type="scientific">Tetrapyrgos nigripes</name>
    <dbReference type="NCBI Taxonomy" id="182062"/>
    <lineage>
        <taxon>Eukaryota</taxon>
        <taxon>Fungi</taxon>
        <taxon>Dikarya</taxon>
        <taxon>Basidiomycota</taxon>
        <taxon>Agaricomycotina</taxon>
        <taxon>Agaricomycetes</taxon>
        <taxon>Agaricomycetidae</taxon>
        <taxon>Agaricales</taxon>
        <taxon>Marasmiineae</taxon>
        <taxon>Marasmiaceae</taxon>
        <taxon>Tetrapyrgos</taxon>
    </lineage>
</organism>
<dbReference type="PANTHER" id="PTHR10696:SF25">
    <property type="entry name" value="OXIDOREDUCTASE AIM17-RELATED"/>
    <property type="match status" value="1"/>
</dbReference>
<reference evidence="9 10" key="1">
    <citation type="journal article" date="2020" name="ISME J.">
        <title>Uncovering the hidden diversity of litter-decomposition mechanisms in mushroom-forming fungi.</title>
        <authorList>
            <person name="Floudas D."/>
            <person name="Bentzer J."/>
            <person name="Ahren D."/>
            <person name="Johansson T."/>
            <person name="Persson P."/>
            <person name="Tunlid A."/>
        </authorList>
    </citation>
    <scope>NUCLEOTIDE SEQUENCE [LARGE SCALE GENOMIC DNA]</scope>
    <source>
        <strain evidence="9 10">CBS 291.85</strain>
    </source>
</reference>
<dbReference type="Pfam" id="PF02668">
    <property type="entry name" value="TauD"/>
    <property type="match status" value="1"/>
</dbReference>
<evidence type="ECO:0000259" key="7">
    <source>
        <dbReference type="Pfam" id="PF02668"/>
    </source>
</evidence>
<keyword evidence="5" id="KW-0560">Oxidoreductase</keyword>
<evidence type="ECO:0008006" key="11">
    <source>
        <dbReference type="Google" id="ProtNLM"/>
    </source>
</evidence>
<dbReference type="Gene3D" id="3.60.130.10">
    <property type="entry name" value="Clavaminate synthase-like"/>
    <property type="match status" value="1"/>
</dbReference>
<dbReference type="PANTHER" id="PTHR10696">
    <property type="entry name" value="GAMMA-BUTYROBETAINE HYDROXYLASE-RELATED"/>
    <property type="match status" value="1"/>
</dbReference>
<dbReference type="Pfam" id="PF06155">
    <property type="entry name" value="GBBH-like_N"/>
    <property type="match status" value="1"/>
</dbReference>
<evidence type="ECO:0000256" key="1">
    <source>
        <dbReference type="ARBA" id="ARBA00001954"/>
    </source>
</evidence>
<feature type="domain" description="TauD/TfdA-like" evidence="7">
    <location>
        <begin position="155"/>
        <end position="397"/>
    </location>
</feature>
<dbReference type="CDD" id="cd00250">
    <property type="entry name" value="CAS_like"/>
    <property type="match status" value="1"/>
</dbReference>
<dbReference type="InterPro" id="IPR050411">
    <property type="entry name" value="AlphaKG_dependent_hydroxylases"/>
</dbReference>
<keyword evidence="6" id="KW-0408">Iron</keyword>
<evidence type="ECO:0000256" key="5">
    <source>
        <dbReference type="ARBA" id="ARBA00023002"/>
    </source>
</evidence>
<proteinExistence type="inferred from homology"/>
<dbReference type="Gene3D" id="3.30.2020.30">
    <property type="match status" value="1"/>
</dbReference>
<dbReference type="InterPro" id="IPR042098">
    <property type="entry name" value="TauD-like_sf"/>
</dbReference>
<dbReference type="OrthoDB" id="406634at2759"/>
<dbReference type="GO" id="GO:0046872">
    <property type="term" value="F:metal ion binding"/>
    <property type="evidence" value="ECO:0007669"/>
    <property type="project" value="UniProtKB-KW"/>
</dbReference>
<evidence type="ECO:0000256" key="4">
    <source>
        <dbReference type="ARBA" id="ARBA00022964"/>
    </source>
</evidence>
<evidence type="ECO:0000256" key="2">
    <source>
        <dbReference type="ARBA" id="ARBA00008654"/>
    </source>
</evidence>
<dbReference type="InterPro" id="IPR010376">
    <property type="entry name" value="GBBH-like_N"/>
</dbReference>
<dbReference type="GO" id="GO:0005739">
    <property type="term" value="C:mitochondrion"/>
    <property type="evidence" value="ECO:0007669"/>
    <property type="project" value="TreeGrafter"/>
</dbReference>
<evidence type="ECO:0000256" key="6">
    <source>
        <dbReference type="ARBA" id="ARBA00023004"/>
    </source>
</evidence>
<gene>
    <name evidence="9" type="ORF">D9758_000680</name>
</gene>
<dbReference type="InterPro" id="IPR038492">
    <property type="entry name" value="GBBH-like_N_sf"/>
</dbReference>
<dbReference type="InterPro" id="IPR003819">
    <property type="entry name" value="TauD/TfdA-like"/>
</dbReference>
<comment type="similarity">
    <text evidence="2">Belongs to the gamma-BBH/TMLD family.</text>
</comment>
<accession>A0A8H5GZP0</accession>
<protein>
    <recommendedName>
        <fullName evidence="11">Gamma-butyrobetaine dioxygenase</fullName>
    </recommendedName>
</protein>
<dbReference type="AlphaFoldDB" id="A0A8H5GZP0"/>
<evidence type="ECO:0000313" key="9">
    <source>
        <dbReference type="EMBL" id="KAF5373785.1"/>
    </source>
</evidence>
<dbReference type="SUPFAM" id="SSF51197">
    <property type="entry name" value="Clavaminate synthase-like"/>
    <property type="match status" value="1"/>
</dbReference>
<dbReference type="GO" id="GO:0016706">
    <property type="term" value="F:2-oxoglutarate-dependent dioxygenase activity"/>
    <property type="evidence" value="ECO:0007669"/>
    <property type="project" value="UniProtKB-ARBA"/>
</dbReference>
<comment type="cofactor">
    <cofactor evidence="1">
        <name>Fe(2+)</name>
        <dbReference type="ChEBI" id="CHEBI:29033"/>
    </cofactor>
</comment>
<dbReference type="GO" id="GO:0045329">
    <property type="term" value="P:carnitine biosynthetic process"/>
    <property type="evidence" value="ECO:0007669"/>
    <property type="project" value="TreeGrafter"/>
</dbReference>
<feature type="domain" description="Gamma-butyrobetaine hydroxylase-like N-terminal" evidence="8">
    <location>
        <begin position="42"/>
        <end position="108"/>
    </location>
</feature>
<sequence length="419" mass="48499">MFTVPRLAFRRSPVLGRNCQPFRRTWSSFSLGDNALTIDAFNNTAFPYVWLRDSCQSPECVHPPTSQKLHQSSDIPLDVKPIIVQLIDESSPDPGLRIEWQDGHISSFQRSFLERYISQHNLAKYHKDLPIELWNEQTIASSPDLFLENEELETPQGMLKAINQLCRYGLVFIRAVPNAMTSFDKCGIRELVYRFGYPRETFYGLFWNVINTNSQNIAYTNLKLDLHMDLMSFESPPRYQILHCVRNRVEGGTSIFVDGFNAATQLRDMKKSAFDILASTLVPFKYIFDGHHLHHERPTIELDPFSPGRIKYINYAPPFQAPLHLSSPPEFYSALKSLDDLLHKPENMYSYQLEAGDAVIFDNRRILHARTAFQERNIRVDEEQPDKGVSRWLQGCYFESETMQSRGRVLRAKQEQGLI</sequence>
<evidence type="ECO:0000256" key="3">
    <source>
        <dbReference type="ARBA" id="ARBA00022723"/>
    </source>
</evidence>
<evidence type="ECO:0000259" key="8">
    <source>
        <dbReference type="Pfam" id="PF06155"/>
    </source>
</evidence>
<keyword evidence="3" id="KW-0479">Metal-binding</keyword>
<dbReference type="EMBL" id="JAACJM010000003">
    <property type="protein sequence ID" value="KAF5373785.1"/>
    <property type="molecule type" value="Genomic_DNA"/>
</dbReference>
<evidence type="ECO:0000313" key="10">
    <source>
        <dbReference type="Proteomes" id="UP000559256"/>
    </source>
</evidence>
<comment type="caution">
    <text evidence="9">The sequence shown here is derived from an EMBL/GenBank/DDBJ whole genome shotgun (WGS) entry which is preliminary data.</text>
</comment>